<dbReference type="Proteomes" id="UP001151760">
    <property type="component" value="Unassembled WGS sequence"/>
</dbReference>
<dbReference type="SUPFAM" id="SSF56672">
    <property type="entry name" value="DNA/RNA polymerases"/>
    <property type="match status" value="1"/>
</dbReference>
<proteinExistence type="predicted"/>
<dbReference type="PANTHER" id="PTHR11439:SF483">
    <property type="entry name" value="PEPTIDE SYNTHASE GLIP-LIKE, PUTATIVE (AFU_ORTHOLOGUE AFUA_3G12920)-RELATED"/>
    <property type="match status" value="1"/>
</dbReference>
<evidence type="ECO:0000256" key="1">
    <source>
        <dbReference type="SAM" id="MobiDB-lite"/>
    </source>
</evidence>
<feature type="region of interest" description="Disordered" evidence="1">
    <location>
        <begin position="210"/>
        <end position="245"/>
    </location>
</feature>
<dbReference type="PANTHER" id="PTHR11439">
    <property type="entry name" value="GAG-POL-RELATED RETROTRANSPOSON"/>
    <property type="match status" value="1"/>
</dbReference>
<feature type="domain" description="Reverse transcriptase Ty1/copia-type" evidence="2">
    <location>
        <begin position="679"/>
        <end position="896"/>
    </location>
</feature>
<dbReference type="InterPro" id="IPR043502">
    <property type="entry name" value="DNA/RNA_pol_sf"/>
</dbReference>
<evidence type="ECO:0000313" key="3">
    <source>
        <dbReference type="EMBL" id="GJT95878.1"/>
    </source>
</evidence>
<organism evidence="3 4">
    <name type="scientific">Tanacetum coccineum</name>
    <dbReference type="NCBI Taxonomy" id="301880"/>
    <lineage>
        <taxon>Eukaryota</taxon>
        <taxon>Viridiplantae</taxon>
        <taxon>Streptophyta</taxon>
        <taxon>Embryophyta</taxon>
        <taxon>Tracheophyta</taxon>
        <taxon>Spermatophyta</taxon>
        <taxon>Magnoliopsida</taxon>
        <taxon>eudicotyledons</taxon>
        <taxon>Gunneridae</taxon>
        <taxon>Pentapetalae</taxon>
        <taxon>asterids</taxon>
        <taxon>campanulids</taxon>
        <taxon>Asterales</taxon>
        <taxon>Asteraceae</taxon>
        <taxon>Asteroideae</taxon>
        <taxon>Anthemideae</taxon>
        <taxon>Anthemidinae</taxon>
        <taxon>Tanacetum</taxon>
    </lineage>
</organism>
<evidence type="ECO:0000313" key="4">
    <source>
        <dbReference type="Proteomes" id="UP001151760"/>
    </source>
</evidence>
<dbReference type="EMBL" id="BQNB010020431">
    <property type="protein sequence ID" value="GJT95878.1"/>
    <property type="molecule type" value="Genomic_DNA"/>
</dbReference>
<dbReference type="Pfam" id="PF07727">
    <property type="entry name" value="RVT_2"/>
    <property type="match status" value="1"/>
</dbReference>
<gene>
    <name evidence="3" type="ORF">Tco_1091396</name>
</gene>
<comment type="caution">
    <text evidence="3">The sequence shown here is derived from an EMBL/GenBank/DDBJ whole genome shotgun (WGS) entry which is preliminary data.</text>
</comment>
<feature type="region of interest" description="Disordered" evidence="1">
    <location>
        <begin position="573"/>
        <end position="615"/>
    </location>
</feature>
<name>A0ABQ5I718_9ASTR</name>
<feature type="compositionally biased region" description="Polar residues" evidence="1">
    <location>
        <begin position="606"/>
        <end position="615"/>
    </location>
</feature>
<reference evidence="3" key="1">
    <citation type="journal article" date="2022" name="Int. J. Mol. Sci.">
        <title>Draft Genome of Tanacetum Coccineum: Genomic Comparison of Closely Related Tanacetum-Family Plants.</title>
        <authorList>
            <person name="Yamashiro T."/>
            <person name="Shiraishi A."/>
            <person name="Nakayama K."/>
            <person name="Satake H."/>
        </authorList>
    </citation>
    <scope>NUCLEOTIDE SEQUENCE</scope>
</reference>
<feature type="region of interest" description="Disordered" evidence="1">
    <location>
        <begin position="534"/>
        <end position="556"/>
    </location>
</feature>
<accession>A0ABQ5I718</accession>
<dbReference type="InterPro" id="IPR013103">
    <property type="entry name" value="RVT_2"/>
</dbReference>
<sequence>MSNPTIKSSVASPVKVEAPKELPKVSLVNESLKKLKFHLAKFDNVVKIRTTSDARTKGEWGFEHTKAVFNNEIIPFLTSLKDIFNVFDKDLLNKIMEVQTVFDQMDAYGKDEFYEKLRKEKKEIVDIAAQIPSANTIVPGMFKLDLEPLAHRLLHNREAHIDYLKYTQEQVDILQGIVKQAKTKQPLDNALDFAYSNTLVLSPTGLKCSTSNCGSKPTGNKKNDRISRTPSRNMKNKVEAQPRKVNKKNHVVENVNSRAKSAKKHKKQNIWKPMGHVFTEVVLKWKPTGRTFTIVGNLCPLTKITSPNILPPKKTTSHSAETQKTELKVYTRKPKNVKNVGSSKKDKIVKYKNANHSEPNHTWGSNATDIPSSSSLVMTVRFGNDHIARIMGFGDYQLENLTISTVYFIEGLGHNLFYVGQFCDADLEVAFGKNTYFIRNLEGVDLLLGPRDTNLYKISLDDILKTSPISKDGLARGIPRLKFQKDHLCSACTLGKSKKFSHQPKAEDTNKEKLYLLHMELCGLMRVASINRKSSRPGLHSMTPATSSSGLVSNPVSQQPSLRAVVLADSPVSTSIDQDAPSIKSPKPPIFHDDPLHESLHEDSTSQRSSSNVRQTHTPFEHLGRWTKDHPIANVIGDPSCFVSTRKQLQTSAMWCYFDAFLTSVEPKNFKQAMIKPSWIDAMKEEIREFERLQGFREDEGIDFEESFAPVARIEAISIFVANAANKNMMIFQMDIKTAFLNGELKEEVYVSQPEGFVDQDNLSHVYKLKKALYSLKQAPRAWYDMLSSFLISQHFYKGAADLTLFTRKAGKDLLLVQIYVDDIIFVSTNTAMCNEFANLMTTKFKISMMGQISFFLRLQISQSPRGIFLNQSKYAYEIIKKYGTLTSDSLDTPMVENTKLDEDLQRKPIDATLYHGMIGSLMYLTSSRPDLIYVVCLCARYQAKPIEKHLNAVK</sequence>
<feature type="compositionally biased region" description="Polar residues" evidence="1">
    <location>
        <begin position="210"/>
        <end position="220"/>
    </location>
</feature>
<feature type="compositionally biased region" description="Basic and acidic residues" evidence="1">
    <location>
        <begin position="590"/>
        <end position="605"/>
    </location>
</feature>
<keyword evidence="4" id="KW-1185">Reference proteome</keyword>
<feature type="compositionally biased region" description="Polar residues" evidence="1">
    <location>
        <begin position="543"/>
        <end position="556"/>
    </location>
</feature>
<protein>
    <submittedName>
        <fullName evidence="3">Retrovirus-related pol polyprotein from transposon TNT 1-94</fullName>
    </submittedName>
</protein>
<evidence type="ECO:0000259" key="2">
    <source>
        <dbReference type="Pfam" id="PF07727"/>
    </source>
</evidence>
<reference evidence="3" key="2">
    <citation type="submission" date="2022-01" db="EMBL/GenBank/DDBJ databases">
        <authorList>
            <person name="Yamashiro T."/>
            <person name="Shiraishi A."/>
            <person name="Satake H."/>
            <person name="Nakayama K."/>
        </authorList>
    </citation>
    <scope>NUCLEOTIDE SEQUENCE</scope>
</reference>